<evidence type="ECO:0000313" key="5">
    <source>
        <dbReference type="Proteomes" id="UP001275932"/>
    </source>
</evidence>
<dbReference type="InterPro" id="IPR045851">
    <property type="entry name" value="AMP-bd_C_sf"/>
</dbReference>
<gene>
    <name evidence="4" type="ORF">MOX91_04405</name>
</gene>
<dbReference type="Gene3D" id="3.30.300.30">
    <property type="match status" value="1"/>
</dbReference>
<dbReference type="EMBL" id="JALBUT010000004">
    <property type="protein sequence ID" value="MDX8415421.1"/>
    <property type="molecule type" value="Genomic_DNA"/>
</dbReference>
<dbReference type="InterPro" id="IPR020845">
    <property type="entry name" value="AMP-binding_CS"/>
</dbReference>
<dbReference type="InterPro" id="IPR000873">
    <property type="entry name" value="AMP-dep_synth/lig_dom"/>
</dbReference>
<evidence type="ECO:0000256" key="2">
    <source>
        <dbReference type="ARBA" id="ARBA00022598"/>
    </source>
</evidence>
<dbReference type="Gene3D" id="3.40.50.12780">
    <property type="entry name" value="N-terminal domain of ligase-like"/>
    <property type="match status" value="1"/>
</dbReference>
<keyword evidence="2" id="KW-0436">Ligase</keyword>
<organism evidence="4 5">
    <name type="scientific">Intestinicryptomonas porci</name>
    <dbReference type="NCBI Taxonomy" id="2926320"/>
    <lineage>
        <taxon>Bacteria</taxon>
        <taxon>Pseudomonadati</taxon>
        <taxon>Verrucomicrobiota</taxon>
        <taxon>Opitutia</taxon>
        <taxon>Opitutales</taxon>
        <taxon>Intestinicryptomonaceae</taxon>
        <taxon>Intestinicryptomonas</taxon>
    </lineage>
</organism>
<evidence type="ECO:0000313" key="4">
    <source>
        <dbReference type="EMBL" id="MDX8415421.1"/>
    </source>
</evidence>
<proteinExistence type="inferred from homology"/>
<protein>
    <submittedName>
        <fullName evidence="4">AMP-binding protein</fullName>
    </submittedName>
</protein>
<dbReference type="RefSeq" id="WP_370396869.1">
    <property type="nucleotide sequence ID" value="NZ_JALBUT010000004.1"/>
</dbReference>
<name>A0ABU4WH92_9BACT</name>
<dbReference type="InterPro" id="IPR042099">
    <property type="entry name" value="ANL_N_sf"/>
</dbReference>
<reference evidence="4 5" key="1">
    <citation type="submission" date="2022-03" db="EMBL/GenBank/DDBJ databases">
        <title>Novel taxa within the pig intestine.</title>
        <authorList>
            <person name="Wylensek D."/>
            <person name="Bishof K."/>
            <person name="Afrizal A."/>
            <person name="Clavel T."/>
        </authorList>
    </citation>
    <scope>NUCLEOTIDE SEQUENCE [LARGE SCALE GENOMIC DNA]</scope>
    <source>
        <strain evidence="4 5">CLA-KB-P66</strain>
    </source>
</reference>
<keyword evidence="5" id="KW-1185">Reference proteome</keyword>
<sequence>MKIIDGKILDIGLENFNAHPRLNENLAAATIRGLSKKTSEHHIYDASLDKSMNRGTFLALCLALKDYISSNFKDEKRIGIALPSGIAGAAVNVALQMARKVSVNINFTMGAEAAKACYRKSGVKVVISSEKLRQKVSQKFPDFPWGENFCDISDILKKIGKKGVLKKLIAVKILPACAIIKLFDIPTRGGDSEASIIFTSGSEGEPKAAVLTHRNLMANCLQMNYTGIIPPEYSLHANLPLFHSFGQSIQVWFTSIFPHKVVAVASPLEIRQNFEAMHKWKSNIMISTPTFLRSYYIKGDPKLAQSLKIVIAGAEKTPDGFKEMWEKKFPNSAYKIGYGLTEASPVVSVNLPENLPLNPYRNYNSLTRKDTVGQLFAGMQAKIIHPETEEDLPFGSDGMLCLKGANVFGGYLNAPQLNFEKFKDGWLLTGDIASLDKDGFIHIKGRVSRFSKIGGEMVPHALVEESIIAALGQSESEEITIAVSSRENEAKGEELVLITTLDIDMQHLRKLLSEAGISNLWIPKICVKVDKIPTLASGKISLGDLRRIAKNSK</sequence>
<dbReference type="PANTHER" id="PTHR24096:SF149">
    <property type="entry name" value="AMP-BINDING DOMAIN-CONTAINING PROTEIN-RELATED"/>
    <property type="match status" value="1"/>
</dbReference>
<dbReference type="PROSITE" id="PS00455">
    <property type="entry name" value="AMP_BINDING"/>
    <property type="match status" value="1"/>
</dbReference>
<dbReference type="Pfam" id="PF00501">
    <property type="entry name" value="AMP-binding"/>
    <property type="match status" value="1"/>
</dbReference>
<accession>A0ABU4WH92</accession>
<evidence type="ECO:0000259" key="3">
    <source>
        <dbReference type="Pfam" id="PF00501"/>
    </source>
</evidence>
<comment type="similarity">
    <text evidence="1">Belongs to the ATP-dependent AMP-binding enzyme family.</text>
</comment>
<dbReference type="Proteomes" id="UP001275932">
    <property type="component" value="Unassembled WGS sequence"/>
</dbReference>
<dbReference type="SUPFAM" id="SSF56801">
    <property type="entry name" value="Acetyl-CoA synthetase-like"/>
    <property type="match status" value="1"/>
</dbReference>
<comment type="caution">
    <text evidence="4">The sequence shown here is derived from an EMBL/GenBank/DDBJ whole genome shotgun (WGS) entry which is preliminary data.</text>
</comment>
<evidence type="ECO:0000256" key="1">
    <source>
        <dbReference type="ARBA" id="ARBA00006432"/>
    </source>
</evidence>
<dbReference type="PANTHER" id="PTHR24096">
    <property type="entry name" value="LONG-CHAIN-FATTY-ACID--COA LIGASE"/>
    <property type="match status" value="1"/>
</dbReference>
<feature type="domain" description="AMP-dependent synthetase/ligase" evidence="3">
    <location>
        <begin position="71"/>
        <end position="412"/>
    </location>
</feature>